<proteinExistence type="predicted"/>
<reference evidence="2" key="1">
    <citation type="submission" date="2017-08" db="EMBL/GenBank/DDBJ databases">
        <authorList>
            <person name="Imhoff J.F."/>
            <person name="Rahn T."/>
            <person name="Kuenzel S."/>
            <person name="Neulinger S.C."/>
        </authorList>
    </citation>
    <scope>NUCLEOTIDE SEQUENCE</scope>
    <source>
        <strain evidence="2">DSM 9154</strain>
    </source>
</reference>
<dbReference type="InterPro" id="IPR052551">
    <property type="entry name" value="UV-DNA_repair_photolyase"/>
</dbReference>
<dbReference type="Proteomes" id="UP000778970">
    <property type="component" value="Unassembled WGS sequence"/>
</dbReference>
<dbReference type="PANTHER" id="PTHR38657:SF1">
    <property type="entry name" value="SLR1343 PROTEIN"/>
    <property type="match status" value="1"/>
</dbReference>
<protein>
    <submittedName>
        <fullName evidence="2">Cryptochrome/photolyase family protein</fullName>
    </submittedName>
</protein>
<dbReference type="SUPFAM" id="SSF48173">
    <property type="entry name" value="Cryptochrome/photolyase FAD-binding domain"/>
    <property type="match status" value="1"/>
</dbReference>
<evidence type="ECO:0000256" key="1">
    <source>
        <dbReference type="SAM" id="MobiDB-lite"/>
    </source>
</evidence>
<accession>A0A934V0F7</accession>
<dbReference type="InterPro" id="IPR007357">
    <property type="entry name" value="PhrB-like"/>
</dbReference>
<dbReference type="Gene3D" id="1.10.10.1710">
    <property type="entry name" value="Deoxyribodipyrimidine photolyase-related"/>
    <property type="match status" value="1"/>
</dbReference>
<dbReference type="Pfam" id="PF04244">
    <property type="entry name" value="DPRP"/>
    <property type="match status" value="1"/>
</dbReference>
<dbReference type="Gene3D" id="1.25.40.80">
    <property type="match status" value="1"/>
</dbReference>
<evidence type="ECO:0000313" key="2">
    <source>
        <dbReference type="EMBL" id="MBK1697571.1"/>
    </source>
</evidence>
<dbReference type="RefSeq" id="WP_027289180.1">
    <property type="nucleotide sequence ID" value="NZ_NRRE01000026.1"/>
</dbReference>
<sequence>MGGTLRVVLGDQLSRGLASLQDLDPDADTVLLAEVMAEATYVRHHPKKIALIFSAMRHFAQQLEGEGIAVAYTKLDDPDNAGDLTGEVVRAVTRVAPERVIAVSAQEHRLAQEMQGWSEVCGVPVELRADDRFFCSTDGFEQWARGRKSLRMEFFYREMRRATGFLIEADGQPTGGRWNYDQDNRKAAPDALGTPDRRRFQPDAITREVVDLVRARFGHHFGAVDGFDYAVTAEQAEQAFEAFVRDKLPSFGDYQDAMKVGQPLLFHAQIGAYLNCGLLDPYAVCARAEKAYRDGHAPLNAVEGFIRQILGWREFVRGIYWLKMPGYAQENRLNATRPLPRFFWTGKTDMRCIHEVVEQTRTEAYAHHIQRLMVTGVFALVAGLDPRAVNYWYLVVYADAYEWVELPNVTGMALYADGGVLGSKPYAASGKYIDRMSDYCRHCRYDVKQQTGPDACPFNALYWDFIDRNRDKLEGNPRMSMPYATLKKMQPEKLQALRQQAETFLNSIDYAEEGEW</sequence>
<dbReference type="PANTHER" id="PTHR38657">
    <property type="entry name" value="SLR1343 PROTEIN"/>
    <property type="match status" value="1"/>
</dbReference>
<comment type="caution">
    <text evidence="2">The sequence shown here is derived from an EMBL/GenBank/DDBJ whole genome shotgun (WGS) entry which is preliminary data.</text>
</comment>
<dbReference type="Gene3D" id="3.40.50.620">
    <property type="entry name" value="HUPs"/>
    <property type="match status" value="1"/>
</dbReference>
<dbReference type="AlphaFoldDB" id="A0A934V0F7"/>
<gene>
    <name evidence="2" type="ORF">CKO21_09975</name>
</gene>
<feature type="region of interest" description="Disordered" evidence="1">
    <location>
        <begin position="176"/>
        <end position="198"/>
    </location>
</feature>
<organism evidence="2 3">
    <name type="scientific">Rhodovibrio salinarum</name>
    <dbReference type="NCBI Taxonomy" id="1087"/>
    <lineage>
        <taxon>Bacteria</taxon>
        <taxon>Pseudomonadati</taxon>
        <taxon>Pseudomonadota</taxon>
        <taxon>Alphaproteobacteria</taxon>
        <taxon>Rhodospirillales</taxon>
        <taxon>Rhodovibrionaceae</taxon>
        <taxon>Rhodovibrio</taxon>
    </lineage>
</organism>
<reference evidence="2" key="2">
    <citation type="journal article" date="2020" name="Microorganisms">
        <title>Osmotic Adaptation and Compatible Solute Biosynthesis of Phototrophic Bacteria as Revealed from Genome Analyses.</title>
        <authorList>
            <person name="Imhoff J.F."/>
            <person name="Rahn T."/>
            <person name="Kunzel S."/>
            <person name="Keller A."/>
            <person name="Neulinger S.C."/>
        </authorList>
    </citation>
    <scope>NUCLEOTIDE SEQUENCE</scope>
    <source>
        <strain evidence="2">DSM 9154</strain>
    </source>
</reference>
<name>A0A934V0F7_9PROT</name>
<dbReference type="InterPro" id="IPR014729">
    <property type="entry name" value="Rossmann-like_a/b/a_fold"/>
</dbReference>
<dbReference type="EMBL" id="NRRE01000026">
    <property type="protein sequence ID" value="MBK1697571.1"/>
    <property type="molecule type" value="Genomic_DNA"/>
</dbReference>
<evidence type="ECO:0000313" key="3">
    <source>
        <dbReference type="Proteomes" id="UP000778970"/>
    </source>
</evidence>
<keyword evidence="3" id="KW-1185">Reference proteome</keyword>
<dbReference type="Gene3D" id="1.10.579.10">
    <property type="entry name" value="DNA Cyclobutane Dipyrimidine Photolyase, subunit A, domain 3"/>
    <property type="match status" value="1"/>
</dbReference>
<dbReference type="InterPro" id="IPR036134">
    <property type="entry name" value="Crypto/Photolyase_FAD-like_sf"/>
</dbReference>